<dbReference type="PANTHER" id="PTHR46268">
    <property type="entry name" value="STRESS RESPONSE PROTEIN NHAX"/>
    <property type="match status" value="1"/>
</dbReference>
<dbReference type="RefSeq" id="WP_279527771.1">
    <property type="nucleotide sequence ID" value="NZ_CP122312.1"/>
</dbReference>
<reference evidence="3 4" key="1">
    <citation type="journal article" date="2019" name="Int. J. Syst. Evol. Microbiol.">
        <title>The Global Catalogue of Microorganisms (GCM) 10K type strain sequencing project: providing services to taxonomists for standard genome sequencing and annotation.</title>
        <authorList>
            <consortium name="The Broad Institute Genomics Platform"/>
            <consortium name="The Broad Institute Genome Sequencing Center for Infectious Disease"/>
            <person name="Wu L."/>
            <person name="Ma J."/>
        </authorList>
    </citation>
    <scope>NUCLEOTIDE SEQUENCE [LARGE SCALE GENOMIC DNA]</scope>
    <source>
        <strain evidence="3 4">XZGYJ-43</strain>
    </source>
</reference>
<name>A0ABD5Z7G3_9EURY</name>
<keyword evidence="4" id="KW-1185">Reference proteome</keyword>
<evidence type="ECO:0000259" key="2">
    <source>
        <dbReference type="Pfam" id="PF00582"/>
    </source>
</evidence>
<dbReference type="EMBL" id="JBHTAR010000011">
    <property type="protein sequence ID" value="MFC7201012.1"/>
    <property type="molecule type" value="Genomic_DNA"/>
</dbReference>
<evidence type="ECO:0000313" key="3">
    <source>
        <dbReference type="EMBL" id="MFC7201012.1"/>
    </source>
</evidence>
<dbReference type="Proteomes" id="UP001596447">
    <property type="component" value="Unassembled WGS sequence"/>
</dbReference>
<accession>A0ABD5Z7G3</accession>
<dbReference type="InterPro" id="IPR014729">
    <property type="entry name" value="Rossmann-like_a/b/a_fold"/>
</dbReference>
<comment type="similarity">
    <text evidence="1">Belongs to the universal stress protein A family.</text>
</comment>
<dbReference type="CDD" id="cd00293">
    <property type="entry name" value="USP-like"/>
    <property type="match status" value="1"/>
</dbReference>
<proteinExistence type="inferred from homology"/>
<dbReference type="AlphaFoldDB" id="A0ABD5Z7G3"/>
<sequence>MKILVPVDGSDVSFRALNFAAEMMNRYDGSLHVVHITDRQSETTEEIVERANEILEAEGIEDEPEVEVDIDLDFRPSKRIGEDILTLVDERGYDHVVMGHHGKTGAVEKAILGSAVETVLDAQKVPVTVIP</sequence>
<dbReference type="Gene3D" id="3.40.50.620">
    <property type="entry name" value="HUPs"/>
    <property type="match status" value="1"/>
</dbReference>
<dbReference type="Pfam" id="PF00582">
    <property type="entry name" value="Usp"/>
    <property type="match status" value="1"/>
</dbReference>
<gene>
    <name evidence="3" type="ORF">ACFQJ9_16635</name>
</gene>
<dbReference type="PANTHER" id="PTHR46268:SF6">
    <property type="entry name" value="UNIVERSAL STRESS PROTEIN UP12"/>
    <property type="match status" value="1"/>
</dbReference>
<protein>
    <submittedName>
        <fullName evidence="3">Universal stress protein</fullName>
    </submittedName>
</protein>
<dbReference type="InterPro" id="IPR006016">
    <property type="entry name" value="UspA"/>
</dbReference>
<dbReference type="SUPFAM" id="SSF52402">
    <property type="entry name" value="Adenine nucleotide alpha hydrolases-like"/>
    <property type="match status" value="1"/>
</dbReference>
<comment type="caution">
    <text evidence="3">The sequence shown here is derived from an EMBL/GenBank/DDBJ whole genome shotgun (WGS) entry which is preliminary data.</text>
</comment>
<organism evidence="3 4">
    <name type="scientific">Halospeciosus flavus</name>
    <dbReference type="NCBI Taxonomy" id="3032283"/>
    <lineage>
        <taxon>Archaea</taxon>
        <taxon>Methanobacteriati</taxon>
        <taxon>Methanobacteriota</taxon>
        <taxon>Stenosarchaea group</taxon>
        <taxon>Halobacteria</taxon>
        <taxon>Halobacteriales</taxon>
        <taxon>Halobacteriaceae</taxon>
        <taxon>Halospeciosus</taxon>
    </lineage>
</organism>
<evidence type="ECO:0000313" key="4">
    <source>
        <dbReference type="Proteomes" id="UP001596447"/>
    </source>
</evidence>
<feature type="domain" description="UspA" evidence="2">
    <location>
        <begin position="2"/>
        <end position="131"/>
    </location>
</feature>
<evidence type="ECO:0000256" key="1">
    <source>
        <dbReference type="ARBA" id="ARBA00008791"/>
    </source>
</evidence>